<dbReference type="InterPro" id="IPR057902">
    <property type="entry name" value="N_peptide"/>
</dbReference>
<dbReference type="AlphaFoldDB" id="A0A345CT76"/>
<proteinExistence type="predicted"/>
<name>A0A345CT76_9GAMM</name>
<sequence length="83" mass="9234">MPRNKQKNLARAAAHRAEKQKDMRLGRKVEAAMTGCSDRVLKAVTQAPNWRVKPVESASICLPEVAQFAAGFRKPTKSIYPAR</sequence>
<dbReference type="EMBL" id="CP013970">
    <property type="protein sequence ID" value="AXF76643.1"/>
    <property type="molecule type" value="Genomic_DNA"/>
</dbReference>
<dbReference type="RefSeq" id="WP_233480251.1">
    <property type="nucleotide sequence ID" value="NZ_CP013970.1"/>
</dbReference>
<evidence type="ECO:0000313" key="3">
    <source>
        <dbReference type="Proteomes" id="UP000264980"/>
    </source>
</evidence>
<organism evidence="2 3">
    <name type="scientific">Erwinia tracheiphila</name>
    <dbReference type="NCBI Taxonomy" id="65700"/>
    <lineage>
        <taxon>Bacteria</taxon>
        <taxon>Pseudomonadati</taxon>
        <taxon>Pseudomonadota</taxon>
        <taxon>Gammaproteobacteria</taxon>
        <taxon>Enterobacterales</taxon>
        <taxon>Erwiniaceae</taxon>
        <taxon>Erwinia</taxon>
    </lineage>
</organism>
<dbReference type="Proteomes" id="UP000264980">
    <property type="component" value="Chromosome"/>
</dbReference>
<dbReference type="Pfam" id="PF25694">
    <property type="entry name" value="N_peptide"/>
    <property type="match status" value="1"/>
</dbReference>
<accession>A0A345CT76</accession>
<evidence type="ECO:0000256" key="1">
    <source>
        <dbReference type="SAM" id="MobiDB-lite"/>
    </source>
</evidence>
<feature type="region of interest" description="Disordered" evidence="1">
    <location>
        <begin position="1"/>
        <end position="23"/>
    </location>
</feature>
<reference evidence="2 3" key="1">
    <citation type="submission" date="2016-01" db="EMBL/GenBank/DDBJ databases">
        <authorList>
            <person name="Oliw E.H."/>
        </authorList>
    </citation>
    <scope>NUCLEOTIDE SEQUENCE [LARGE SCALE GENOMIC DNA]</scope>
    <source>
        <strain evidence="2 3">MDcuke</strain>
    </source>
</reference>
<evidence type="ECO:0008006" key="4">
    <source>
        <dbReference type="Google" id="ProtNLM"/>
    </source>
</evidence>
<evidence type="ECO:0000313" key="2">
    <source>
        <dbReference type="EMBL" id="AXF76643.1"/>
    </source>
</evidence>
<gene>
    <name evidence="2" type="ORF">AV903_12285</name>
</gene>
<protein>
    <recommendedName>
        <fullName evidence="4">Transcriptional regulator</fullName>
    </recommendedName>
</protein>